<keyword evidence="6 7" id="KW-0472">Membrane</keyword>
<comment type="subcellular location">
    <subcellularLocation>
        <location evidence="1 7">Cell inner membrane</location>
        <topology evidence="1 7">Multi-pass membrane protein</topology>
    </subcellularLocation>
</comment>
<feature type="transmembrane region" description="Helical" evidence="7">
    <location>
        <begin position="96"/>
        <end position="119"/>
    </location>
</feature>
<dbReference type="InterPro" id="IPR004681">
    <property type="entry name" value="TRAP_DctM"/>
</dbReference>
<dbReference type="NCBIfam" id="TIGR00786">
    <property type="entry name" value="dctM"/>
    <property type="match status" value="1"/>
</dbReference>
<comment type="similarity">
    <text evidence="7">Belongs to the TRAP transporter large permease family.</text>
</comment>
<evidence type="ECO:0000259" key="8">
    <source>
        <dbReference type="Pfam" id="PF06808"/>
    </source>
</evidence>
<organism evidence="9 10">
    <name type="scientific">Paenirhodobacter populi</name>
    <dbReference type="NCBI Taxonomy" id="2306993"/>
    <lineage>
        <taxon>Bacteria</taxon>
        <taxon>Pseudomonadati</taxon>
        <taxon>Pseudomonadota</taxon>
        <taxon>Alphaproteobacteria</taxon>
        <taxon>Rhodobacterales</taxon>
        <taxon>Rhodobacter group</taxon>
        <taxon>Paenirhodobacter</taxon>
    </lineage>
</organism>
<comment type="function">
    <text evidence="7">Part of the tripartite ATP-independent periplasmic (TRAP) transport system.</text>
</comment>
<comment type="caution">
    <text evidence="9">The sequence shown here is derived from an EMBL/GenBank/DDBJ whole genome shotgun (WGS) entry which is preliminary data.</text>
</comment>
<feature type="transmembrane region" description="Helical" evidence="7">
    <location>
        <begin position="57"/>
        <end position="75"/>
    </location>
</feature>
<keyword evidence="3 7" id="KW-0997">Cell inner membrane</keyword>
<feature type="transmembrane region" description="Helical" evidence="7">
    <location>
        <begin position="407"/>
        <end position="427"/>
    </location>
</feature>
<dbReference type="InterPro" id="IPR010656">
    <property type="entry name" value="DctM"/>
</dbReference>
<feature type="transmembrane region" description="Helical" evidence="7">
    <location>
        <begin position="139"/>
        <end position="167"/>
    </location>
</feature>
<comment type="caution">
    <text evidence="7">Lacks conserved residue(s) required for the propagation of feature annotation.</text>
</comment>
<evidence type="ECO:0000256" key="3">
    <source>
        <dbReference type="ARBA" id="ARBA00022519"/>
    </source>
</evidence>
<evidence type="ECO:0000256" key="7">
    <source>
        <dbReference type="RuleBase" id="RU369079"/>
    </source>
</evidence>
<evidence type="ECO:0000313" key="10">
    <source>
        <dbReference type="Proteomes" id="UP000285710"/>
    </source>
</evidence>
<evidence type="ECO:0000256" key="4">
    <source>
        <dbReference type="ARBA" id="ARBA00022692"/>
    </source>
</evidence>
<dbReference type="AlphaFoldDB" id="A0A443ITI0"/>
<dbReference type="GO" id="GO:0005886">
    <property type="term" value="C:plasma membrane"/>
    <property type="evidence" value="ECO:0007669"/>
    <property type="project" value="UniProtKB-SubCell"/>
</dbReference>
<keyword evidence="5 7" id="KW-1133">Transmembrane helix</keyword>
<dbReference type="GO" id="GO:0022857">
    <property type="term" value="F:transmembrane transporter activity"/>
    <property type="evidence" value="ECO:0007669"/>
    <property type="project" value="UniProtKB-UniRule"/>
</dbReference>
<evidence type="ECO:0000256" key="1">
    <source>
        <dbReference type="ARBA" id="ARBA00004429"/>
    </source>
</evidence>
<keyword evidence="7" id="KW-0813">Transport</keyword>
<evidence type="ECO:0000256" key="5">
    <source>
        <dbReference type="ARBA" id="ARBA00022989"/>
    </source>
</evidence>
<reference evidence="9 10" key="1">
    <citation type="submission" date="2019-01" db="EMBL/GenBank/DDBJ databases">
        <title>Sinorhodobacter populi sp. nov. isolated from the symptomatic bark tissue of Populus euramericana canker.</title>
        <authorList>
            <person name="Xu G."/>
        </authorList>
    </citation>
    <scope>NUCLEOTIDE SEQUENCE [LARGE SCALE GENOMIC DNA]</scope>
    <source>
        <strain evidence="9 10">2D-5</strain>
    </source>
</reference>
<evidence type="ECO:0000313" key="9">
    <source>
        <dbReference type="EMBL" id="RWR11007.1"/>
    </source>
</evidence>
<keyword evidence="4 7" id="KW-0812">Transmembrane</keyword>
<feature type="transmembrane region" description="Helical" evidence="7">
    <location>
        <begin position="361"/>
        <end position="386"/>
    </location>
</feature>
<accession>A0A443ITI0</accession>
<feature type="transmembrane region" description="Helical" evidence="7">
    <location>
        <begin position="319"/>
        <end position="349"/>
    </location>
</feature>
<sequence length="431" mass="45675">MLTLFVLSALVGLIAFTRVPLGLAMMFVGTAGIATIHPRGFGAALAISEQQVMKLALNYQFSVLPLFILMGVFIVKAGLADEMFEAARRWLGRFRGGLGMATIVACGGFSAMCASSSASTATMAKISLPELEKAGYDKGFAAGSIAAGGTMGVLIPPSGALIIYALLTQQSVSALFVAGILPGLVQVLIYIGVMMAIAALKPDWVPVGTRYGRAERWSALGKIWGLLVLFALIMGGLTRGWFTATEAGGIGAGGAFLFLILRRKLTWKVFVDSIVEAAKISTMIFIVAAGALVLNQFINLSGISGNTIRFIQSLDLSPMMIVICFVVFYVVLGCLMDGFAMIFLTVPIIAPIIQGLGFDLVWWGIVTVLVVEISLITPPVGLNVFILKAMLPSLPVQQIFKGIAPYVAADVLRLALLLGFPALALWLPSMM</sequence>
<dbReference type="PANTHER" id="PTHR33362:SF5">
    <property type="entry name" value="C4-DICARBOXYLATE TRAP TRANSPORTER LARGE PERMEASE PROTEIN DCTM"/>
    <property type="match status" value="1"/>
</dbReference>
<keyword evidence="2" id="KW-1003">Cell membrane</keyword>
<evidence type="ECO:0000256" key="2">
    <source>
        <dbReference type="ARBA" id="ARBA00022475"/>
    </source>
</evidence>
<dbReference type="EMBL" id="SAUW01000011">
    <property type="protein sequence ID" value="RWR11007.1"/>
    <property type="molecule type" value="Genomic_DNA"/>
</dbReference>
<keyword evidence="10" id="KW-1185">Reference proteome</keyword>
<comment type="subunit">
    <text evidence="7">The complex comprises the extracytoplasmic solute receptor protein and the two transmembrane proteins.</text>
</comment>
<dbReference type="Pfam" id="PF06808">
    <property type="entry name" value="DctM"/>
    <property type="match status" value="1"/>
</dbReference>
<feature type="transmembrane region" description="Helical" evidence="7">
    <location>
        <begin position="174"/>
        <end position="197"/>
    </location>
</feature>
<proteinExistence type="inferred from homology"/>
<gene>
    <name evidence="9" type="ORF">D2T33_11765</name>
</gene>
<feature type="domain" description="TRAP C4-dicarboxylate transport system permease DctM subunit" evidence="8">
    <location>
        <begin position="14"/>
        <end position="422"/>
    </location>
</feature>
<reference evidence="9 10" key="2">
    <citation type="submission" date="2019-01" db="EMBL/GenBank/DDBJ databases">
        <authorList>
            <person name="Li Y."/>
        </authorList>
    </citation>
    <scope>NUCLEOTIDE SEQUENCE [LARGE SCALE GENOMIC DNA]</scope>
    <source>
        <strain evidence="9 10">2D-5</strain>
    </source>
</reference>
<dbReference type="PANTHER" id="PTHR33362">
    <property type="entry name" value="SIALIC ACID TRAP TRANSPORTER PERMEASE PROTEIN SIAT-RELATED"/>
    <property type="match status" value="1"/>
</dbReference>
<dbReference type="RefSeq" id="WP_128269898.1">
    <property type="nucleotide sequence ID" value="NZ_SAUW01000011.1"/>
</dbReference>
<evidence type="ECO:0000256" key="6">
    <source>
        <dbReference type="ARBA" id="ARBA00023136"/>
    </source>
</evidence>
<dbReference type="PIRSF" id="PIRSF006066">
    <property type="entry name" value="HI0050"/>
    <property type="match status" value="1"/>
</dbReference>
<feature type="transmembrane region" description="Helical" evidence="7">
    <location>
        <begin position="280"/>
        <end position="298"/>
    </location>
</feature>
<name>A0A443ITI0_9RHOB</name>
<protein>
    <recommendedName>
        <fullName evidence="7">TRAP transporter large permease protein</fullName>
    </recommendedName>
</protein>
<dbReference type="Proteomes" id="UP000285710">
    <property type="component" value="Unassembled WGS sequence"/>
</dbReference>
<feature type="transmembrane region" description="Helical" evidence="7">
    <location>
        <begin position="241"/>
        <end position="260"/>
    </location>
</feature>